<evidence type="ECO:0000313" key="3">
    <source>
        <dbReference type="Proteomes" id="UP000199183"/>
    </source>
</evidence>
<evidence type="ECO:0000259" key="1">
    <source>
        <dbReference type="Pfam" id="PF00135"/>
    </source>
</evidence>
<dbReference type="InterPro" id="IPR050309">
    <property type="entry name" value="Type-B_Carboxylest/Lipase"/>
</dbReference>
<dbReference type="InterPro" id="IPR002018">
    <property type="entry name" value="CarbesteraseB"/>
</dbReference>
<dbReference type="Gene3D" id="3.40.50.1820">
    <property type="entry name" value="alpha/beta hydrolase"/>
    <property type="match status" value="1"/>
</dbReference>
<dbReference type="SUPFAM" id="SSF53474">
    <property type="entry name" value="alpha/beta-Hydrolases"/>
    <property type="match status" value="1"/>
</dbReference>
<sequence length="501" mass="54121">MTDAPLDVTTDAGPVRGRATKTARVFLGIRYAEPPVGSRRWTLPQPPRAWDCVADATRPPALCPQPGMPTTMVDEDCLFVNVTTPRRASRDPLPVMVWLHGGGFTTGGGHLYDAARLANQGNVAVVTVNYRLGVFGYFGFEGLPGSGNFGLADQIAALDWVKRNAAAFGADPDNVTVFGQSAGAMSIGALLASPAAPRLFQRAILQSGSPLLHWPRGIMFPRSPEHTPYLPLPAVEQNGAALAELLECGDGDVVARLREVPASRLVEHTGLFANSLAFGTPLVPLDPAEATRTGKVHAVPIISGATRDEMRPFIAGAAQKTPLTESRLAELRENSFAQQASVVAERYPVADHGSPALTWATIATDVSWAFAAFDEHRLWSRSAPVFAYEFADRSAPDVNGIAAPRLRMGAAHATELPYLFDLGGENRLSPAQRELADTMIASWTSFARTGTPTLDGTPSWRDFGDDESVLQFDETGIRSIDYRERHKLDFWRSVRERLAVG</sequence>
<dbReference type="PANTHER" id="PTHR11559">
    <property type="entry name" value="CARBOXYLESTERASE"/>
    <property type="match status" value="1"/>
</dbReference>
<protein>
    <submittedName>
        <fullName evidence="2">Para-nitrobenzyl esterase</fullName>
    </submittedName>
</protein>
<name>A0A1H4IR53_9MICO</name>
<dbReference type="Proteomes" id="UP000199183">
    <property type="component" value="Unassembled WGS sequence"/>
</dbReference>
<keyword evidence="3" id="KW-1185">Reference proteome</keyword>
<proteinExistence type="predicted"/>
<dbReference type="EMBL" id="FNRY01000001">
    <property type="protein sequence ID" value="SEB36463.1"/>
    <property type="molecule type" value="Genomic_DNA"/>
</dbReference>
<organism evidence="2 3">
    <name type="scientific">Paramicrobacterium humi</name>
    <dbReference type="NCBI Taxonomy" id="640635"/>
    <lineage>
        <taxon>Bacteria</taxon>
        <taxon>Bacillati</taxon>
        <taxon>Actinomycetota</taxon>
        <taxon>Actinomycetes</taxon>
        <taxon>Micrococcales</taxon>
        <taxon>Microbacteriaceae</taxon>
        <taxon>Paramicrobacterium</taxon>
    </lineage>
</organism>
<dbReference type="RefSeq" id="WP_176980681.1">
    <property type="nucleotide sequence ID" value="NZ_FNRY01000001.1"/>
</dbReference>
<dbReference type="AlphaFoldDB" id="A0A1H4IR53"/>
<reference evidence="2 3" key="1">
    <citation type="submission" date="2016-10" db="EMBL/GenBank/DDBJ databases">
        <authorList>
            <person name="de Groot N.N."/>
        </authorList>
    </citation>
    <scope>NUCLEOTIDE SEQUENCE [LARGE SCALE GENOMIC DNA]</scope>
    <source>
        <strain evidence="2 3">DSM 21799</strain>
    </source>
</reference>
<dbReference type="Pfam" id="PF00135">
    <property type="entry name" value="COesterase"/>
    <property type="match status" value="1"/>
</dbReference>
<evidence type="ECO:0000313" key="2">
    <source>
        <dbReference type="EMBL" id="SEB36463.1"/>
    </source>
</evidence>
<feature type="domain" description="Carboxylesterase type B" evidence="1">
    <location>
        <begin position="7"/>
        <end position="491"/>
    </location>
</feature>
<dbReference type="STRING" id="640635.SAMN04489806_0172"/>
<accession>A0A1H4IR53</accession>
<gene>
    <name evidence="2" type="ORF">SAMN04489806_0172</name>
</gene>
<dbReference type="InterPro" id="IPR029058">
    <property type="entry name" value="AB_hydrolase_fold"/>
</dbReference>